<feature type="domain" description="DUF7587" evidence="1">
    <location>
        <begin position="27"/>
        <end position="163"/>
    </location>
</feature>
<evidence type="ECO:0000313" key="2">
    <source>
        <dbReference type="EMBL" id="KAK3953795.1"/>
    </source>
</evidence>
<name>A0AAN6SHF4_9PEZI</name>
<dbReference type="EMBL" id="MU859099">
    <property type="protein sequence ID" value="KAK3953795.1"/>
    <property type="molecule type" value="Genomic_DNA"/>
</dbReference>
<keyword evidence="3" id="KW-1185">Reference proteome</keyword>
<dbReference type="PANTHER" id="PTHR40781">
    <property type="match status" value="1"/>
</dbReference>
<dbReference type="Proteomes" id="UP001303222">
    <property type="component" value="Unassembled WGS sequence"/>
</dbReference>
<gene>
    <name evidence="2" type="ORF">QBC32DRAFT_106298</name>
</gene>
<protein>
    <recommendedName>
        <fullName evidence="1">DUF7587 domain-containing protein</fullName>
    </recommendedName>
</protein>
<reference evidence="2" key="2">
    <citation type="submission" date="2023-06" db="EMBL/GenBank/DDBJ databases">
        <authorList>
            <consortium name="Lawrence Berkeley National Laboratory"/>
            <person name="Mondo S.J."/>
            <person name="Hensen N."/>
            <person name="Bonometti L."/>
            <person name="Westerberg I."/>
            <person name="Brannstrom I.O."/>
            <person name="Guillou S."/>
            <person name="Cros-Aarteil S."/>
            <person name="Calhoun S."/>
            <person name="Haridas S."/>
            <person name="Kuo A."/>
            <person name="Pangilinan J."/>
            <person name="Riley R."/>
            <person name="Labutti K."/>
            <person name="Andreopoulos B."/>
            <person name="Lipzen A."/>
            <person name="Chen C."/>
            <person name="Yanf M."/>
            <person name="Daum C."/>
            <person name="Ng V."/>
            <person name="Clum A."/>
            <person name="Steindorff A."/>
            <person name="Ohm R."/>
            <person name="Martin F."/>
            <person name="Silar P."/>
            <person name="Natvig D."/>
            <person name="Lalanne C."/>
            <person name="Gautier V."/>
            <person name="Ament-Velasquez S.L."/>
            <person name="Kruys A."/>
            <person name="Hutchinson M.I."/>
            <person name="Powell A.J."/>
            <person name="Barry K."/>
            <person name="Miller A.N."/>
            <person name="Grigoriev I.V."/>
            <person name="Debuchy R."/>
            <person name="Gladieux P."/>
            <person name="Thoren M.H."/>
            <person name="Johannesson H."/>
        </authorList>
    </citation>
    <scope>NUCLEOTIDE SEQUENCE</scope>
    <source>
        <strain evidence="2">CBS 626.80</strain>
    </source>
</reference>
<evidence type="ECO:0000313" key="3">
    <source>
        <dbReference type="Proteomes" id="UP001303222"/>
    </source>
</evidence>
<reference evidence="2" key="1">
    <citation type="journal article" date="2023" name="Mol. Phylogenet. Evol.">
        <title>Genome-scale phylogeny and comparative genomics of the fungal order Sordariales.</title>
        <authorList>
            <person name="Hensen N."/>
            <person name="Bonometti L."/>
            <person name="Westerberg I."/>
            <person name="Brannstrom I.O."/>
            <person name="Guillou S."/>
            <person name="Cros-Aarteil S."/>
            <person name="Calhoun S."/>
            <person name="Haridas S."/>
            <person name="Kuo A."/>
            <person name="Mondo S."/>
            <person name="Pangilinan J."/>
            <person name="Riley R."/>
            <person name="LaButti K."/>
            <person name="Andreopoulos B."/>
            <person name="Lipzen A."/>
            <person name="Chen C."/>
            <person name="Yan M."/>
            <person name="Daum C."/>
            <person name="Ng V."/>
            <person name="Clum A."/>
            <person name="Steindorff A."/>
            <person name="Ohm R.A."/>
            <person name="Martin F."/>
            <person name="Silar P."/>
            <person name="Natvig D.O."/>
            <person name="Lalanne C."/>
            <person name="Gautier V."/>
            <person name="Ament-Velasquez S.L."/>
            <person name="Kruys A."/>
            <person name="Hutchinson M.I."/>
            <person name="Powell A.J."/>
            <person name="Barry K."/>
            <person name="Miller A.N."/>
            <person name="Grigoriev I.V."/>
            <person name="Debuchy R."/>
            <person name="Gladieux P."/>
            <person name="Hiltunen Thoren M."/>
            <person name="Johannesson H."/>
        </authorList>
    </citation>
    <scope>NUCLEOTIDE SEQUENCE</scope>
    <source>
        <strain evidence="2">CBS 626.80</strain>
    </source>
</reference>
<proteinExistence type="predicted"/>
<evidence type="ECO:0000259" key="1">
    <source>
        <dbReference type="Pfam" id="PF24494"/>
    </source>
</evidence>
<dbReference type="SUPFAM" id="SSF56399">
    <property type="entry name" value="ADP-ribosylation"/>
    <property type="match status" value="1"/>
</dbReference>
<dbReference type="PANTHER" id="PTHR40781:SF1">
    <property type="match status" value="1"/>
</dbReference>
<dbReference type="InterPro" id="IPR056009">
    <property type="entry name" value="DUF7587"/>
</dbReference>
<dbReference type="AlphaFoldDB" id="A0AAN6SHF4"/>
<organism evidence="2 3">
    <name type="scientific">Pseudoneurospora amorphoporcata</name>
    <dbReference type="NCBI Taxonomy" id="241081"/>
    <lineage>
        <taxon>Eukaryota</taxon>
        <taxon>Fungi</taxon>
        <taxon>Dikarya</taxon>
        <taxon>Ascomycota</taxon>
        <taxon>Pezizomycotina</taxon>
        <taxon>Sordariomycetes</taxon>
        <taxon>Sordariomycetidae</taxon>
        <taxon>Sordariales</taxon>
        <taxon>Sordariaceae</taxon>
        <taxon>Pseudoneurospora</taxon>
    </lineage>
</organism>
<sequence length="301" mass="33932">MGASDDNSLGSSICWPVSPLPVPHKDIPPRLWHVRHRYSQSFMNHTGGFTAAAGYQSIRDEQDLDLQASRHFDWDTHLFEESWGWKSCFISAFGDRRHAERWGKRRVGQVTIYELDVAKLPSSTVVFDAVKLCHDLAIAHPWAQNEFIFLHEIPAQCIAHQYQLIGGQYYWQPKWHITYIPSPHMPFGFPVLGTGPHMPFGSAVLGTLPIRYPTSQFQHLAGPYMPFGFPVLGTLPITYPTSQFCHESGGLYSQSGPYRHVESANTEDGIDGLVKGFNDALRINDATHSPRSNTFNIRRAG</sequence>
<dbReference type="Pfam" id="PF24494">
    <property type="entry name" value="DUF7587"/>
    <property type="match status" value="1"/>
</dbReference>
<accession>A0AAN6SHF4</accession>
<comment type="caution">
    <text evidence="2">The sequence shown here is derived from an EMBL/GenBank/DDBJ whole genome shotgun (WGS) entry which is preliminary data.</text>
</comment>